<accession>A0A8K0JWZ2</accession>
<reference evidence="2" key="1">
    <citation type="submission" date="2013-04" db="EMBL/GenBank/DDBJ databases">
        <authorList>
            <person name="Qu J."/>
            <person name="Murali S.C."/>
            <person name="Bandaranaike D."/>
            <person name="Bellair M."/>
            <person name="Blankenburg K."/>
            <person name="Chao H."/>
            <person name="Dinh H."/>
            <person name="Doddapaneni H."/>
            <person name="Downs B."/>
            <person name="Dugan-Rocha S."/>
            <person name="Elkadiri S."/>
            <person name="Gnanaolivu R.D."/>
            <person name="Hernandez B."/>
            <person name="Javaid M."/>
            <person name="Jayaseelan J.C."/>
            <person name="Lee S."/>
            <person name="Li M."/>
            <person name="Ming W."/>
            <person name="Munidasa M."/>
            <person name="Muniz J."/>
            <person name="Nguyen L."/>
            <person name="Ongeri F."/>
            <person name="Osuji N."/>
            <person name="Pu L.-L."/>
            <person name="Puazo M."/>
            <person name="Qu C."/>
            <person name="Quiroz J."/>
            <person name="Raj R."/>
            <person name="Weissenberger G."/>
            <person name="Xin Y."/>
            <person name="Zou X."/>
            <person name="Han Y."/>
            <person name="Richards S."/>
            <person name="Worley K."/>
            <person name="Muzny D."/>
            <person name="Gibbs R."/>
        </authorList>
    </citation>
    <scope>NUCLEOTIDE SEQUENCE</scope>
    <source>
        <strain evidence="2">Sampled in the wild</strain>
    </source>
</reference>
<protein>
    <submittedName>
        <fullName evidence="2">Uncharacterized protein</fullName>
    </submittedName>
</protein>
<sequence>MSLWGGSTKKKEASNGSCESPLSAYGTKGEETAVDTYKREIPLETNTKMATVPKDPEVEVKEDGTEISQSSFKKEESETKIQQSNQSFSSTSVKSSSVKMSSSSTSSTSGNLAIGMSPTDDLLKNQDDFMQKALAESQDRFLQQQQQMMQQIQSEEVSQVKKVVGISSSKMVVQESVEEEQVTSSHGVMKFSSS</sequence>
<evidence type="ECO:0000313" key="3">
    <source>
        <dbReference type="Proteomes" id="UP000792457"/>
    </source>
</evidence>
<evidence type="ECO:0000313" key="2">
    <source>
        <dbReference type="EMBL" id="KAG8223959.1"/>
    </source>
</evidence>
<feature type="region of interest" description="Disordered" evidence="1">
    <location>
        <begin position="1"/>
        <end position="120"/>
    </location>
</feature>
<gene>
    <name evidence="2" type="ORF">J437_LFUL005571</name>
</gene>
<comment type="caution">
    <text evidence="2">The sequence shown here is derived from an EMBL/GenBank/DDBJ whole genome shotgun (WGS) entry which is preliminary data.</text>
</comment>
<dbReference type="EMBL" id="KZ308181">
    <property type="protein sequence ID" value="KAG8223959.1"/>
    <property type="molecule type" value="Genomic_DNA"/>
</dbReference>
<feature type="compositionally biased region" description="Basic and acidic residues" evidence="1">
    <location>
        <begin position="28"/>
        <end position="42"/>
    </location>
</feature>
<dbReference type="Proteomes" id="UP000792457">
    <property type="component" value="Unassembled WGS sequence"/>
</dbReference>
<proteinExistence type="predicted"/>
<dbReference type="AlphaFoldDB" id="A0A8K0JWZ2"/>
<keyword evidence="3" id="KW-1185">Reference proteome</keyword>
<feature type="compositionally biased region" description="Low complexity" evidence="1">
    <location>
        <begin position="87"/>
        <end position="109"/>
    </location>
</feature>
<name>A0A8K0JWZ2_LADFU</name>
<evidence type="ECO:0000256" key="1">
    <source>
        <dbReference type="SAM" id="MobiDB-lite"/>
    </source>
</evidence>
<organism evidence="2 3">
    <name type="scientific">Ladona fulva</name>
    <name type="common">Scarce chaser dragonfly</name>
    <name type="synonym">Libellula fulva</name>
    <dbReference type="NCBI Taxonomy" id="123851"/>
    <lineage>
        <taxon>Eukaryota</taxon>
        <taxon>Metazoa</taxon>
        <taxon>Ecdysozoa</taxon>
        <taxon>Arthropoda</taxon>
        <taxon>Hexapoda</taxon>
        <taxon>Insecta</taxon>
        <taxon>Pterygota</taxon>
        <taxon>Palaeoptera</taxon>
        <taxon>Odonata</taxon>
        <taxon>Epiprocta</taxon>
        <taxon>Anisoptera</taxon>
        <taxon>Libelluloidea</taxon>
        <taxon>Libellulidae</taxon>
        <taxon>Ladona</taxon>
    </lineage>
</organism>
<feature type="compositionally biased region" description="Basic and acidic residues" evidence="1">
    <location>
        <begin position="54"/>
        <end position="64"/>
    </location>
</feature>
<reference evidence="2" key="2">
    <citation type="submission" date="2017-10" db="EMBL/GenBank/DDBJ databases">
        <title>Ladona fulva Genome sequencing and assembly.</title>
        <authorList>
            <person name="Murali S."/>
            <person name="Richards S."/>
            <person name="Bandaranaike D."/>
            <person name="Bellair M."/>
            <person name="Blankenburg K."/>
            <person name="Chao H."/>
            <person name="Dinh H."/>
            <person name="Doddapaneni H."/>
            <person name="Dugan-Rocha S."/>
            <person name="Elkadiri S."/>
            <person name="Gnanaolivu R."/>
            <person name="Hernandez B."/>
            <person name="Skinner E."/>
            <person name="Javaid M."/>
            <person name="Lee S."/>
            <person name="Li M."/>
            <person name="Ming W."/>
            <person name="Munidasa M."/>
            <person name="Muniz J."/>
            <person name="Nguyen L."/>
            <person name="Hughes D."/>
            <person name="Osuji N."/>
            <person name="Pu L.-L."/>
            <person name="Puazo M."/>
            <person name="Qu C."/>
            <person name="Quiroz J."/>
            <person name="Raj R."/>
            <person name="Weissenberger G."/>
            <person name="Xin Y."/>
            <person name="Zou X."/>
            <person name="Han Y."/>
            <person name="Worley K."/>
            <person name="Muzny D."/>
            <person name="Gibbs R."/>
        </authorList>
    </citation>
    <scope>NUCLEOTIDE SEQUENCE</scope>
    <source>
        <strain evidence="2">Sampled in the wild</strain>
    </source>
</reference>